<sequence length="65" mass="7225">MVSRVEEAVKKIREQQQQQKLQIDTLTLCNKGKAPKFKRSYSNLQDDGASSAILLLACIACNSTL</sequence>
<reference evidence="1 2" key="1">
    <citation type="journal article" date="2023" name="Hortic Res">
        <title>Pangenome of water caltrop reveals structural variations and asymmetric subgenome divergence after allopolyploidization.</title>
        <authorList>
            <person name="Zhang X."/>
            <person name="Chen Y."/>
            <person name="Wang L."/>
            <person name="Yuan Y."/>
            <person name="Fang M."/>
            <person name="Shi L."/>
            <person name="Lu R."/>
            <person name="Comes H.P."/>
            <person name="Ma Y."/>
            <person name="Chen Y."/>
            <person name="Huang G."/>
            <person name="Zhou Y."/>
            <person name="Zheng Z."/>
            <person name="Qiu Y."/>
        </authorList>
    </citation>
    <scope>NUCLEOTIDE SEQUENCE [LARGE SCALE GENOMIC DNA]</scope>
    <source>
        <strain evidence="1">F231</strain>
    </source>
</reference>
<evidence type="ECO:0000313" key="2">
    <source>
        <dbReference type="Proteomes" id="UP001346149"/>
    </source>
</evidence>
<dbReference type="PANTHER" id="PTHR38398">
    <property type="entry name" value="EXPRESSED PROTEIN"/>
    <property type="match status" value="1"/>
</dbReference>
<gene>
    <name evidence="1" type="ORF">SAY86_024250</name>
</gene>
<accession>A0AAN7M434</accession>
<protein>
    <submittedName>
        <fullName evidence="1">Uncharacterized protein</fullName>
    </submittedName>
</protein>
<dbReference type="Proteomes" id="UP001346149">
    <property type="component" value="Unassembled WGS sequence"/>
</dbReference>
<proteinExistence type="predicted"/>
<keyword evidence="2" id="KW-1185">Reference proteome</keyword>
<dbReference type="PANTHER" id="PTHR38398:SF1">
    <property type="entry name" value="EXPRESSED PROTEIN"/>
    <property type="match status" value="1"/>
</dbReference>
<comment type="caution">
    <text evidence="1">The sequence shown here is derived from an EMBL/GenBank/DDBJ whole genome shotgun (WGS) entry which is preliminary data.</text>
</comment>
<name>A0AAN7M434_TRANT</name>
<dbReference type="AlphaFoldDB" id="A0AAN7M434"/>
<dbReference type="EMBL" id="JAXQNO010000004">
    <property type="protein sequence ID" value="KAK4798885.1"/>
    <property type="molecule type" value="Genomic_DNA"/>
</dbReference>
<organism evidence="1 2">
    <name type="scientific">Trapa natans</name>
    <name type="common">Water chestnut</name>
    <dbReference type="NCBI Taxonomy" id="22666"/>
    <lineage>
        <taxon>Eukaryota</taxon>
        <taxon>Viridiplantae</taxon>
        <taxon>Streptophyta</taxon>
        <taxon>Embryophyta</taxon>
        <taxon>Tracheophyta</taxon>
        <taxon>Spermatophyta</taxon>
        <taxon>Magnoliopsida</taxon>
        <taxon>eudicotyledons</taxon>
        <taxon>Gunneridae</taxon>
        <taxon>Pentapetalae</taxon>
        <taxon>rosids</taxon>
        <taxon>malvids</taxon>
        <taxon>Myrtales</taxon>
        <taxon>Lythraceae</taxon>
        <taxon>Trapa</taxon>
    </lineage>
</organism>
<evidence type="ECO:0000313" key="1">
    <source>
        <dbReference type="EMBL" id="KAK4798885.1"/>
    </source>
</evidence>